<dbReference type="EMBL" id="BSUO01000001">
    <property type="protein sequence ID" value="GMA40237.1"/>
    <property type="molecule type" value="Genomic_DNA"/>
</dbReference>
<sequence length="107" mass="11540">MLGAVLQADVEDGEVGGGRGPRLTIQFLDPPAVAQHLFPCHLHEASMTTPAPRDKSRRVITPKPGGVRIGSLTPQGFPRGHPLRLQTISDSTDDRCRPPRHPPTLSP</sequence>
<accession>A0ABQ6IU24</accession>
<feature type="region of interest" description="Disordered" evidence="1">
    <location>
        <begin position="1"/>
        <end position="21"/>
    </location>
</feature>
<evidence type="ECO:0000313" key="3">
    <source>
        <dbReference type="Proteomes" id="UP001157126"/>
    </source>
</evidence>
<evidence type="ECO:0000313" key="2">
    <source>
        <dbReference type="EMBL" id="GMA40237.1"/>
    </source>
</evidence>
<name>A0ABQ6IU24_9MICO</name>
<organism evidence="2 3">
    <name type="scientific">Mobilicoccus caccae</name>
    <dbReference type="NCBI Taxonomy" id="1859295"/>
    <lineage>
        <taxon>Bacteria</taxon>
        <taxon>Bacillati</taxon>
        <taxon>Actinomycetota</taxon>
        <taxon>Actinomycetes</taxon>
        <taxon>Micrococcales</taxon>
        <taxon>Dermatophilaceae</taxon>
        <taxon>Mobilicoccus</taxon>
    </lineage>
</organism>
<dbReference type="Proteomes" id="UP001157126">
    <property type="component" value="Unassembled WGS sequence"/>
</dbReference>
<evidence type="ECO:0000256" key="1">
    <source>
        <dbReference type="SAM" id="MobiDB-lite"/>
    </source>
</evidence>
<reference evidence="3" key="1">
    <citation type="journal article" date="2019" name="Int. J. Syst. Evol. Microbiol.">
        <title>The Global Catalogue of Microorganisms (GCM) 10K type strain sequencing project: providing services to taxonomists for standard genome sequencing and annotation.</title>
        <authorList>
            <consortium name="The Broad Institute Genomics Platform"/>
            <consortium name="The Broad Institute Genome Sequencing Center for Infectious Disease"/>
            <person name="Wu L."/>
            <person name="Ma J."/>
        </authorList>
    </citation>
    <scope>NUCLEOTIDE SEQUENCE [LARGE SCALE GENOMIC DNA]</scope>
    <source>
        <strain evidence="3">NBRC 113072</strain>
    </source>
</reference>
<comment type="caution">
    <text evidence="2">The sequence shown here is derived from an EMBL/GenBank/DDBJ whole genome shotgun (WGS) entry which is preliminary data.</text>
</comment>
<keyword evidence="3" id="KW-1185">Reference proteome</keyword>
<protein>
    <submittedName>
        <fullName evidence="2">Uncharacterized protein</fullName>
    </submittedName>
</protein>
<proteinExistence type="predicted"/>
<gene>
    <name evidence="2" type="ORF">GCM10025883_22820</name>
</gene>
<feature type="region of interest" description="Disordered" evidence="1">
    <location>
        <begin position="44"/>
        <end position="107"/>
    </location>
</feature>